<gene>
    <name evidence="1" type="ORF">EHS13_11930</name>
</gene>
<protein>
    <recommendedName>
        <fullName evidence="3">Fibronectin type-III domain-containing protein</fullName>
    </recommendedName>
</protein>
<evidence type="ECO:0008006" key="3">
    <source>
        <dbReference type="Google" id="ProtNLM"/>
    </source>
</evidence>
<dbReference type="Gene3D" id="2.60.40.10">
    <property type="entry name" value="Immunoglobulins"/>
    <property type="match status" value="1"/>
</dbReference>
<dbReference type="InterPro" id="IPR013783">
    <property type="entry name" value="Ig-like_fold"/>
</dbReference>
<evidence type="ECO:0000313" key="1">
    <source>
        <dbReference type="EMBL" id="QGQ95537.1"/>
    </source>
</evidence>
<dbReference type="Proteomes" id="UP000426246">
    <property type="component" value="Chromosome"/>
</dbReference>
<dbReference type="SUPFAM" id="SSF49265">
    <property type="entry name" value="Fibronectin type III"/>
    <property type="match status" value="1"/>
</dbReference>
<dbReference type="AlphaFoldDB" id="A0A6B8RI24"/>
<dbReference type="EMBL" id="CP034235">
    <property type="protein sequence ID" value="QGQ95537.1"/>
    <property type="molecule type" value="Genomic_DNA"/>
</dbReference>
<organism evidence="1 2">
    <name type="scientific">Paenibacillus psychroresistens</name>
    <dbReference type="NCBI Taxonomy" id="1778678"/>
    <lineage>
        <taxon>Bacteria</taxon>
        <taxon>Bacillati</taxon>
        <taxon>Bacillota</taxon>
        <taxon>Bacilli</taxon>
        <taxon>Bacillales</taxon>
        <taxon>Paenibacillaceae</taxon>
        <taxon>Paenibacillus</taxon>
    </lineage>
</organism>
<sequence>MLLKYSSRRVSFTLKYDVYRRATLAGSTTGATTYTATGLTASTAYSFTVKAKDAACNISAANSALSVTTNAAADTTAPTAL</sequence>
<accession>A0A6B8RI24</accession>
<evidence type="ECO:0000313" key="2">
    <source>
        <dbReference type="Proteomes" id="UP000426246"/>
    </source>
</evidence>
<proteinExistence type="predicted"/>
<dbReference type="InterPro" id="IPR036116">
    <property type="entry name" value="FN3_sf"/>
</dbReference>
<dbReference type="KEGG" id="ppsc:EHS13_11930"/>
<reference evidence="2" key="1">
    <citation type="submission" date="2018-11" db="EMBL/GenBank/DDBJ databases">
        <title>Complete genome sequence of Paenibacillus sp. ML311-T8.</title>
        <authorList>
            <person name="Nam Y.-D."/>
            <person name="Kang J."/>
            <person name="Chung W.-H."/>
            <person name="Park Y.S."/>
        </authorList>
    </citation>
    <scope>NUCLEOTIDE SEQUENCE [LARGE SCALE GENOMIC DNA]</scope>
    <source>
        <strain evidence="2">ML311-T8</strain>
    </source>
</reference>
<keyword evidence="2" id="KW-1185">Reference proteome</keyword>
<name>A0A6B8RI24_9BACL</name>